<keyword evidence="1" id="KW-0812">Transmembrane</keyword>
<evidence type="ECO:0000313" key="3">
    <source>
        <dbReference type="EMBL" id="GHA83420.1"/>
    </source>
</evidence>
<evidence type="ECO:0000313" key="4">
    <source>
        <dbReference type="Proteomes" id="UP000646426"/>
    </source>
</evidence>
<keyword evidence="1" id="KW-0472">Membrane</keyword>
<feature type="transmembrane region" description="Helical" evidence="1">
    <location>
        <begin position="60"/>
        <end position="89"/>
    </location>
</feature>
<protein>
    <recommendedName>
        <fullName evidence="2">Potassium channel domain-containing protein</fullName>
    </recommendedName>
</protein>
<proteinExistence type="predicted"/>
<evidence type="ECO:0000259" key="2">
    <source>
        <dbReference type="Pfam" id="PF07885"/>
    </source>
</evidence>
<dbReference type="Pfam" id="PF07885">
    <property type="entry name" value="Ion_trans_2"/>
    <property type="match status" value="1"/>
</dbReference>
<sequence length="361" mass="39180">MDLALRMAGAALVALALADVFFTVLYARAGAGVLTPRLNRWTWRALILVSGRRGHRRDKLLALGGPLMLVQTACLWFTLLVTGTALLVWPSMGEGVQAGQGATPTDFNAALYFAGYSLTTLGTGDLVPRTDFTRAVMVGAALVGFSVLTLTLTYFMSVYGALERRNALAQGLHHLSGASGDPLELLEHLAGDGRLPDRVGDLTAIGLGLLDLLESHHAYPVLHYFRWPDRRYALARIALLAIEPVTLMRSGVAGEPLSRAAPVVLMYSGATDLLKQTASALPGDDPDRDEPADEAEARVRFAAALSCLARFGIAPDRDHDEVLRRYRELSTPWRRRARAFANAMGHDWDEIEPSRTAHEGS</sequence>
<keyword evidence="4" id="KW-1185">Reference proteome</keyword>
<dbReference type="Gene3D" id="1.10.287.70">
    <property type="match status" value="1"/>
</dbReference>
<reference evidence="3" key="2">
    <citation type="submission" date="2020-09" db="EMBL/GenBank/DDBJ databases">
        <authorList>
            <person name="Sun Q."/>
            <person name="Kim S."/>
        </authorList>
    </citation>
    <scope>NUCLEOTIDE SEQUENCE</scope>
    <source>
        <strain evidence="3">KCTC 23077</strain>
    </source>
</reference>
<organism evidence="3 4">
    <name type="scientific">Cognatilysobacter bugurensis</name>
    <dbReference type="NCBI Taxonomy" id="543356"/>
    <lineage>
        <taxon>Bacteria</taxon>
        <taxon>Pseudomonadati</taxon>
        <taxon>Pseudomonadota</taxon>
        <taxon>Gammaproteobacteria</taxon>
        <taxon>Lysobacterales</taxon>
        <taxon>Lysobacteraceae</taxon>
        <taxon>Cognatilysobacter</taxon>
    </lineage>
</organism>
<dbReference type="InterPro" id="IPR013099">
    <property type="entry name" value="K_chnl_dom"/>
</dbReference>
<gene>
    <name evidence="3" type="ORF">GCM10007067_21920</name>
</gene>
<accession>A0A918WA14</accession>
<feature type="transmembrane region" description="Helical" evidence="1">
    <location>
        <begin position="135"/>
        <end position="156"/>
    </location>
</feature>
<name>A0A918WA14_9GAMM</name>
<dbReference type="SUPFAM" id="SSF81324">
    <property type="entry name" value="Voltage-gated potassium channels"/>
    <property type="match status" value="1"/>
</dbReference>
<dbReference type="EMBL" id="BMYD01000003">
    <property type="protein sequence ID" value="GHA83420.1"/>
    <property type="molecule type" value="Genomic_DNA"/>
</dbReference>
<feature type="transmembrane region" description="Helical" evidence="1">
    <location>
        <begin position="6"/>
        <end position="27"/>
    </location>
</feature>
<feature type="domain" description="Potassium channel" evidence="2">
    <location>
        <begin position="89"/>
        <end position="158"/>
    </location>
</feature>
<keyword evidence="1" id="KW-1133">Transmembrane helix</keyword>
<comment type="caution">
    <text evidence="3">The sequence shown here is derived from an EMBL/GenBank/DDBJ whole genome shotgun (WGS) entry which is preliminary data.</text>
</comment>
<dbReference type="AlphaFoldDB" id="A0A918WA14"/>
<reference evidence="3" key="1">
    <citation type="journal article" date="2014" name="Int. J. Syst. Evol. Microbiol.">
        <title>Complete genome sequence of Corynebacterium casei LMG S-19264T (=DSM 44701T), isolated from a smear-ripened cheese.</title>
        <authorList>
            <consortium name="US DOE Joint Genome Institute (JGI-PGF)"/>
            <person name="Walter F."/>
            <person name="Albersmeier A."/>
            <person name="Kalinowski J."/>
            <person name="Ruckert C."/>
        </authorList>
    </citation>
    <scope>NUCLEOTIDE SEQUENCE</scope>
    <source>
        <strain evidence="3">KCTC 23077</strain>
    </source>
</reference>
<evidence type="ECO:0000256" key="1">
    <source>
        <dbReference type="SAM" id="Phobius"/>
    </source>
</evidence>
<dbReference type="Proteomes" id="UP000646426">
    <property type="component" value="Unassembled WGS sequence"/>
</dbReference>